<dbReference type="GeneID" id="64976692"/>
<evidence type="ECO:0000313" key="1">
    <source>
        <dbReference type="EMBL" id="BCS26687.1"/>
    </source>
</evidence>
<dbReference type="Proteomes" id="UP000654913">
    <property type="component" value="Chromosome 5"/>
</dbReference>
<dbReference type="AlphaFoldDB" id="A0A7R7XSQ4"/>
<evidence type="ECO:0000313" key="2">
    <source>
        <dbReference type="Proteomes" id="UP000654913"/>
    </source>
</evidence>
<dbReference type="RefSeq" id="XP_041558881.1">
    <property type="nucleotide sequence ID" value="XM_041706502.1"/>
</dbReference>
<keyword evidence="2" id="KW-1185">Reference proteome</keyword>
<dbReference type="EMBL" id="AP024447">
    <property type="protein sequence ID" value="BCS26687.1"/>
    <property type="molecule type" value="Genomic_DNA"/>
</dbReference>
<reference evidence="1" key="2">
    <citation type="submission" date="2021-02" db="EMBL/GenBank/DDBJ databases">
        <title>Aspergillus puulaauensis MK2 genome sequence.</title>
        <authorList>
            <person name="Futagami T."/>
            <person name="Mori K."/>
            <person name="Kadooka C."/>
            <person name="Tanaka T."/>
        </authorList>
    </citation>
    <scope>NUCLEOTIDE SEQUENCE</scope>
    <source>
        <strain evidence="1">MK2</strain>
    </source>
</reference>
<name>A0A7R7XSQ4_9EURO</name>
<proteinExistence type="predicted"/>
<dbReference type="OrthoDB" id="5401170at2759"/>
<organism evidence="1 2">
    <name type="scientific">Aspergillus puulaauensis</name>
    <dbReference type="NCBI Taxonomy" id="1220207"/>
    <lineage>
        <taxon>Eukaryota</taxon>
        <taxon>Fungi</taxon>
        <taxon>Dikarya</taxon>
        <taxon>Ascomycota</taxon>
        <taxon>Pezizomycotina</taxon>
        <taxon>Eurotiomycetes</taxon>
        <taxon>Eurotiomycetidae</taxon>
        <taxon>Eurotiales</taxon>
        <taxon>Aspergillaceae</taxon>
        <taxon>Aspergillus</taxon>
    </lineage>
</organism>
<gene>
    <name evidence="1" type="ORF">APUU_51398S</name>
</gene>
<sequence length="264" mass="30064">MANQTFFDQWVGRIIEFTNTTEPTGWKLEDKYSQGSDQATATQYFEDEDQLGEPSAAWGAFCCRNIYNPNEITFMRIIMQVPCAGFEYATSTERARQASDVLTVTPATEIKCLETLTKNKCKATPLIRQHEVMKQDGDGIVPGGFLHCILMDHAPGVDLKRTLRISSPDNKFWSLDFEERTRIRNAFRDAWVEWVRAGVRPTCGHLFWDSISSKVSIIGFNQSDLASPTDVWTDVLWVDWQLAECPPGDEWSKEEHGSHDGWTL</sequence>
<reference evidence="1" key="1">
    <citation type="submission" date="2021-01" db="EMBL/GenBank/DDBJ databases">
        <authorList>
            <consortium name="Aspergillus puulaauensis MK2 genome sequencing consortium"/>
            <person name="Kazuki M."/>
            <person name="Futagami T."/>
        </authorList>
    </citation>
    <scope>NUCLEOTIDE SEQUENCE</scope>
    <source>
        <strain evidence="1">MK2</strain>
    </source>
</reference>
<protein>
    <submittedName>
        <fullName evidence="1">Uncharacterized protein</fullName>
    </submittedName>
</protein>
<accession>A0A7R7XSQ4</accession>
<dbReference type="KEGG" id="apuu:APUU_51398S"/>